<dbReference type="RefSeq" id="WP_036079598.1">
    <property type="nucleotide sequence ID" value="NZ_AODE01000019.1"/>
</dbReference>
<proteinExistence type="predicted"/>
<name>W7BS95_9LIST</name>
<gene>
    <name evidence="1" type="ORF">PCORN_10802</name>
</gene>
<reference evidence="1 2" key="1">
    <citation type="journal article" date="2014" name="Int. J. Syst. Evol. Microbiol.">
        <title>Listeria floridensis sp. nov., Listeria aquatica sp. nov., Listeria cornellensis sp. nov., Listeria riparia sp. nov. and Listeria grandensis sp. nov., from agricultural and natural environments.</title>
        <authorList>
            <person name="den Bakker H.C."/>
            <person name="Warchocki S."/>
            <person name="Wright E.M."/>
            <person name="Allred A.F."/>
            <person name="Ahlstrom C."/>
            <person name="Manuel C.S."/>
            <person name="Stasiewicz M.J."/>
            <person name="Burrell A."/>
            <person name="Roof S."/>
            <person name="Strawn L."/>
            <person name="Fortes E.D."/>
            <person name="Nightingale K.K."/>
            <person name="Kephart D."/>
            <person name="Wiedmann M."/>
        </authorList>
    </citation>
    <scope>NUCLEOTIDE SEQUENCE [LARGE SCALE GENOMIC DNA]</scope>
    <source>
        <strain evidence="2">FSL F6-969</strain>
    </source>
</reference>
<organism evidence="1 2">
    <name type="scientific">Listeria cornellensis FSL F6-0969</name>
    <dbReference type="NCBI Taxonomy" id="1265820"/>
    <lineage>
        <taxon>Bacteria</taxon>
        <taxon>Bacillati</taxon>
        <taxon>Bacillota</taxon>
        <taxon>Bacilli</taxon>
        <taxon>Bacillales</taxon>
        <taxon>Listeriaceae</taxon>
        <taxon>Listeria</taxon>
    </lineage>
</organism>
<accession>W7BS95</accession>
<dbReference type="AlphaFoldDB" id="W7BS95"/>
<comment type="caution">
    <text evidence="1">The sequence shown here is derived from an EMBL/GenBank/DDBJ whole genome shotgun (WGS) entry which is preliminary data.</text>
</comment>
<dbReference type="EMBL" id="AODE01000019">
    <property type="protein sequence ID" value="EUJ29629.1"/>
    <property type="molecule type" value="Genomic_DNA"/>
</dbReference>
<protein>
    <submittedName>
        <fullName evidence="1">Uncharacterized protein</fullName>
    </submittedName>
</protein>
<dbReference type="Proteomes" id="UP000019254">
    <property type="component" value="Unassembled WGS sequence"/>
</dbReference>
<keyword evidence="2" id="KW-1185">Reference proteome</keyword>
<dbReference type="STRING" id="1265820.PCORN_10802"/>
<dbReference type="PATRIC" id="fig|1265820.5.peg.2118"/>
<sequence>MIAYIVELYVNRKAPECGRKLIQLQTTARTFEGAIEKAKTIAKKQGYKKIKSFRVNQKKYMYWDSGKKIWENKYTLFGEVENYGIEG</sequence>
<evidence type="ECO:0000313" key="2">
    <source>
        <dbReference type="Proteomes" id="UP000019254"/>
    </source>
</evidence>
<evidence type="ECO:0000313" key="1">
    <source>
        <dbReference type="EMBL" id="EUJ29629.1"/>
    </source>
</evidence>